<keyword evidence="3 6" id="KW-0812">Transmembrane</keyword>
<dbReference type="Proteomes" id="UP000635983">
    <property type="component" value="Unassembled WGS sequence"/>
</dbReference>
<evidence type="ECO:0000256" key="2">
    <source>
        <dbReference type="ARBA" id="ARBA00022475"/>
    </source>
</evidence>
<dbReference type="PANTHER" id="PTHR42709:SF6">
    <property type="entry name" value="UNDECAPRENYL PHOSPHATE TRANSPORTER A"/>
    <property type="match status" value="1"/>
</dbReference>
<feature type="transmembrane region" description="Helical" evidence="6">
    <location>
        <begin position="142"/>
        <end position="163"/>
    </location>
</feature>
<feature type="transmembrane region" description="Helical" evidence="6">
    <location>
        <begin position="50"/>
        <end position="71"/>
    </location>
</feature>
<dbReference type="InterPro" id="IPR051311">
    <property type="entry name" value="DedA_domain"/>
</dbReference>
<dbReference type="RefSeq" id="WP_188983608.1">
    <property type="nucleotide sequence ID" value="NZ_BMPO01000005.1"/>
</dbReference>
<dbReference type="AlphaFoldDB" id="A0A917PXY9"/>
<proteinExistence type="predicted"/>
<dbReference type="Pfam" id="PF09335">
    <property type="entry name" value="VTT_dom"/>
    <property type="match status" value="1"/>
</dbReference>
<evidence type="ECO:0000256" key="1">
    <source>
        <dbReference type="ARBA" id="ARBA00004651"/>
    </source>
</evidence>
<protein>
    <submittedName>
        <fullName evidence="8">Alkaline phosphatase</fullName>
    </submittedName>
</protein>
<evidence type="ECO:0000256" key="5">
    <source>
        <dbReference type="ARBA" id="ARBA00023136"/>
    </source>
</evidence>
<dbReference type="EMBL" id="BMPO01000005">
    <property type="protein sequence ID" value="GGJ98439.1"/>
    <property type="molecule type" value="Genomic_DNA"/>
</dbReference>
<keyword evidence="5 6" id="KW-0472">Membrane</keyword>
<keyword evidence="4 6" id="KW-1133">Transmembrane helix</keyword>
<evidence type="ECO:0000259" key="7">
    <source>
        <dbReference type="Pfam" id="PF09335"/>
    </source>
</evidence>
<feature type="transmembrane region" description="Helical" evidence="6">
    <location>
        <begin position="12"/>
        <end position="30"/>
    </location>
</feature>
<dbReference type="PANTHER" id="PTHR42709">
    <property type="entry name" value="ALKALINE PHOSPHATASE LIKE PROTEIN"/>
    <property type="match status" value="1"/>
</dbReference>
<evidence type="ECO:0000256" key="6">
    <source>
        <dbReference type="SAM" id="Phobius"/>
    </source>
</evidence>
<dbReference type="InterPro" id="IPR032816">
    <property type="entry name" value="VTT_dom"/>
</dbReference>
<comment type="caution">
    <text evidence="8">The sequence shown here is derived from an EMBL/GenBank/DDBJ whole genome shotgun (WGS) entry which is preliminary data.</text>
</comment>
<keyword evidence="9" id="KW-1185">Reference proteome</keyword>
<comment type="subcellular location">
    <subcellularLocation>
        <location evidence="1">Cell membrane</location>
        <topology evidence="1">Multi-pass membrane protein</topology>
    </subcellularLocation>
</comment>
<organism evidence="8 9">
    <name type="scientific">Pseudomonas matsuisoli</name>
    <dbReference type="NCBI Taxonomy" id="1515666"/>
    <lineage>
        <taxon>Bacteria</taxon>
        <taxon>Pseudomonadati</taxon>
        <taxon>Pseudomonadota</taxon>
        <taxon>Gammaproteobacteria</taxon>
        <taxon>Pseudomonadales</taxon>
        <taxon>Pseudomonadaceae</taxon>
        <taxon>Pseudomonas</taxon>
    </lineage>
</organism>
<dbReference type="GO" id="GO:0005886">
    <property type="term" value="C:plasma membrane"/>
    <property type="evidence" value="ECO:0007669"/>
    <property type="project" value="UniProtKB-SubCell"/>
</dbReference>
<accession>A0A917PXY9</accession>
<gene>
    <name evidence="8" type="ORF">GCM10009304_25430</name>
</gene>
<evidence type="ECO:0000313" key="9">
    <source>
        <dbReference type="Proteomes" id="UP000635983"/>
    </source>
</evidence>
<evidence type="ECO:0000256" key="3">
    <source>
        <dbReference type="ARBA" id="ARBA00022692"/>
    </source>
</evidence>
<reference evidence="8" key="2">
    <citation type="submission" date="2020-09" db="EMBL/GenBank/DDBJ databases">
        <authorList>
            <person name="Sun Q."/>
            <person name="Ohkuma M."/>
        </authorList>
    </citation>
    <scope>NUCLEOTIDE SEQUENCE</scope>
    <source>
        <strain evidence="8">JCM 30078</strain>
    </source>
</reference>
<reference evidence="8" key="1">
    <citation type="journal article" date="2014" name="Int. J. Syst. Evol. Microbiol.">
        <title>Complete genome sequence of Corynebacterium casei LMG S-19264T (=DSM 44701T), isolated from a smear-ripened cheese.</title>
        <authorList>
            <consortium name="US DOE Joint Genome Institute (JGI-PGF)"/>
            <person name="Walter F."/>
            <person name="Albersmeier A."/>
            <person name="Kalinowski J."/>
            <person name="Ruckert C."/>
        </authorList>
    </citation>
    <scope>NUCLEOTIDE SEQUENCE</scope>
    <source>
        <strain evidence="8">JCM 30078</strain>
    </source>
</reference>
<name>A0A917PXY9_9PSED</name>
<evidence type="ECO:0000256" key="4">
    <source>
        <dbReference type="ARBA" id="ARBA00022989"/>
    </source>
</evidence>
<sequence>MFDSIISWMESGGYWGIFGLMLAENIFPPIPSEAIMPLAGFLAARGDLNFFLVVFAGTMGSYIGAIPWYYAGKFFGEERVRVVTRRFGRWLTISEDDVDKAKHWFHAHGKSAVFFGRLIPAIRTLISVPAGIARMPFWTFTFYTLLGSGLWTGFLTMAGYLLHANYDQVAVYLDPGSKVVVGIVVLVYLYRLVRQTLDERKQRNRG</sequence>
<keyword evidence="2" id="KW-1003">Cell membrane</keyword>
<evidence type="ECO:0000313" key="8">
    <source>
        <dbReference type="EMBL" id="GGJ98439.1"/>
    </source>
</evidence>
<feature type="domain" description="VTT" evidence="7">
    <location>
        <begin position="30"/>
        <end position="160"/>
    </location>
</feature>
<feature type="transmembrane region" description="Helical" evidence="6">
    <location>
        <begin position="175"/>
        <end position="193"/>
    </location>
</feature>